<dbReference type="AlphaFoldDB" id="A0A7Z8ZVK6"/>
<organism evidence="1 2">
    <name type="scientific">Streptococcus equi subsp. zooepidemicus</name>
    <dbReference type="NCBI Taxonomy" id="40041"/>
    <lineage>
        <taxon>Bacteria</taxon>
        <taxon>Bacillati</taxon>
        <taxon>Bacillota</taxon>
        <taxon>Bacilli</taxon>
        <taxon>Lactobacillales</taxon>
        <taxon>Streptococcaceae</taxon>
        <taxon>Streptococcus</taxon>
    </lineage>
</organism>
<evidence type="ECO:0000313" key="2">
    <source>
        <dbReference type="Proteomes" id="UP000269903"/>
    </source>
</evidence>
<reference evidence="1 2" key="1">
    <citation type="submission" date="2018-12" db="EMBL/GenBank/DDBJ databases">
        <authorList>
            <consortium name="Pathogen Informatics"/>
        </authorList>
    </citation>
    <scope>NUCLEOTIDE SEQUENCE [LARGE SCALE GENOMIC DNA]</scope>
    <source>
        <strain evidence="1 2">NCTC6180</strain>
    </source>
</reference>
<gene>
    <name evidence="1" type="ORF">NCTC6180_00932</name>
</gene>
<accession>A0A7Z8ZVK6</accession>
<dbReference type="Proteomes" id="UP000269903">
    <property type="component" value="Chromosome"/>
</dbReference>
<sequence length="75" mass="8893">MRPKRYPYTPKRPFPSQERVASYRLAIEELNSLAPTASETLKKKIEEAKKYHLSFLKPFDLDFLLNEQESQLHVE</sequence>
<proteinExistence type="predicted"/>
<dbReference type="EMBL" id="LR134317">
    <property type="protein sequence ID" value="VEF06836.1"/>
    <property type="molecule type" value="Genomic_DNA"/>
</dbReference>
<protein>
    <submittedName>
        <fullName evidence="1">Uncharacterized protein</fullName>
    </submittedName>
</protein>
<name>A0A7Z8ZVK6_STRSZ</name>
<evidence type="ECO:0000313" key="1">
    <source>
        <dbReference type="EMBL" id="VEF06836.1"/>
    </source>
</evidence>